<keyword evidence="2" id="KW-1185">Reference proteome</keyword>
<evidence type="ECO:0000313" key="1">
    <source>
        <dbReference type="EMBL" id="KAJ2970988.1"/>
    </source>
</evidence>
<proteinExistence type="predicted"/>
<dbReference type="EMBL" id="JANJQO010001430">
    <property type="protein sequence ID" value="KAJ2970988.1"/>
    <property type="molecule type" value="Genomic_DNA"/>
</dbReference>
<sequence>MKFVLISVLALQTAVAVAAPNLFQPLFRRDNGSSDAVQQLTSGFAKVAACFDIALDKAGVKKEGTVVPKPPKGLDCEAVISFVNKPHGTGSSSKPSETHSSAAPSSTGSMSSKPSDSASSTDSSSSSKPTSTTSGGSSSAATSDAPSTSGGSSSTSTSTSEKPSSTDSK</sequence>
<gene>
    <name evidence="1" type="ORF">NQ176_g7914</name>
</gene>
<name>A0ACC1MWU1_9HYPO</name>
<comment type="caution">
    <text evidence="1">The sequence shown here is derived from an EMBL/GenBank/DDBJ whole genome shotgun (WGS) entry which is preliminary data.</text>
</comment>
<accession>A0ACC1MWU1</accession>
<protein>
    <submittedName>
        <fullName evidence="1">Uncharacterized protein</fullName>
    </submittedName>
</protein>
<reference evidence="1" key="1">
    <citation type="submission" date="2022-08" db="EMBL/GenBank/DDBJ databases">
        <title>Genome Sequence of Lecanicillium fungicola.</title>
        <authorList>
            <person name="Buettner E."/>
        </authorList>
    </citation>
    <scope>NUCLEOTIDE SEQUENCE</scope>
    <source>
        <strain evidence="1">Babe33</strain>
    </source>
</reference>
<dbReference type="Proteomes" id="UP001143910">
    <property type="component" value="Unassembled WGS sequence"/>
</dbReference>
<organism evidence="1 2">
    <name type="scientific">Zarea fungicola</name>
    <dbReference type="NCBI Taxonomy" id="93591"/>
    <lineage>
        <taxon>Eukaryota</taxon>
        <taxon>Fungi</taxon>
        <taxon>Dikarya</taxon>
        <taxon>Ascomycota</taxon>
        <taxon>Pezizomycotina</taxon>
        <taxon>Sordariomycetes</taxon>
        <taxon>Hypocreomycetidae</taxon>
        <taxon>Hypocreales</taxon>
        <taxon>Cordycipitaceae</taxon>
        <taxon>Zarea</taxon>
    </lineage>
</organism>
<evidence type="ECO:0000313" key="2">
    <source>
        <dbReference type="Proteomes" id="UP001143910"/>
    </source>
</evidence>